<organism evidence="2">
    <name type="scientific">uncultured prokaryote</name>
    <dbReference type="NCBI Taxonomy" id="198431"/>
    <lineage>
        <taxon>unclassified sequences</taxon>
        <taxon>environmental samples</taxon>
    </lineage>
</organism>
<keyword evidence="1" id="KW-0472">Membrane</keyword>
<dbReference type="Gene3D" id="1.10.510.10">
    <property type="entry name" value="Transferase(Phosphotransferase) domain 1"/>
    <property type="match status" value="1"/>
</dbReference>
<evidence type="ECO:0008006" key="3">
    <source>
        <dbReference type="Google" id="ProtNLM"/>
    </source>
</evidence>
<dbReference type="AlphaFoldDB" id="A0A0H5QJG3"/>
<dbReference type="Gene3D" id="1.25.40.680">
    <property type="entry name" value="Type VII secretion system EssB, C-terminal-like domain"/>
    <property type="match status" value="1"/>
</dbReference>
<keyword evidence="1" id="KW-1133">Transmembrane helix</keyword>
<dbReference type="InterPro" id="IPR018778">
    <property type="entry name" value="T7SS_EssB"/>
</dbReference>
<keyword evidence="1" id="KW-0812">Transmembrane</keyword>
<protein>
    <recommendedName>
        <fullName evidence="3">Type VII secretion protein EssB</fullName>
    </recommendedName>
</protein>
<reference evidence="2" key="1">
    <citation type="submission" date="2015-06" db="EMBL/GenBank/DDBJ databases">
        <authorList>
            <person name="Joergensen T."/>
        </authorList>
    </citation>
    <scope>NUCLEOTIDE SEQUENCE</scope>
    <source>
        <strain evidence="2">RGFK0837</strain>
    </source>
</reference>
<sequence>MRFLPYSMEEEKEQVCFCFDVGEKKSLKNLREERKIDRLRVLLEIGELLPWFEKYRFSLAPENLYYDRNYRVFVKNRDLYEKGMRGEEEDALAQYKALAGYTMQKRYSYEDYYAGGRDLYKKNSFLKSMDAVKDIQGLQEFLKEEYEKTEKIVKNQRVEVNKSWYRMNRLGMTVAGIVIAAAVGSILFLMLVLLPRKNALLAAAGNYLEEDYVQVIDDLKKVDMKYLNQYQKYMLSVAYVKSESLTPEQKGNVLETLQINGEEKLKDYWIYLGRLNTAEAENIAMQRSDDELLLYAYMTEKAILEKNTEISGEEKTQRLQELEKKIEELAEQYQEGK</sequence>
<evidence type="ECO:0000313" key="2">
    <source>
        <dbReference type="EMBL" id="CRY95952.1"/>
    </source>
</evidence>
<dbReference type="EMBL" id="LN853443">
    <property type="protein sequence ID" value="CRY95952.1"/>
    <property type="molecule type" value="Genomic_DNA"/>
</dbReference>
<dbReference type="InterPro" id="IPR042565">
    <property type="entry name" value="T7SS_EssB_C"/>
</dbReference>
<accession>A0A0H5QJG3</accession>
<proteinExistence type="predicted"/>
<feature type="transmembrane region" description="Helical" evidence="1">
    <location>
        <begin position="170"/>
        <end position="194"/>
    </location>
</feature>
<dbReference type="Pfam" id="PF10140">
    <property type="entry name" value="YukC"/>
    <property type="match status" value="1"/>
</dbReference>
<name>A0A0H5QJG3_9ZZZZ</name>
<reference evidence="2" key="2">
    <citation type="submission" date="2015-07" db="EMBL/GenBank/DDBJ databases">
        <title>Plasmids, circular viruses and viroids from rat gut.</title>
        <authorList>
            <person name="Jorgensen T.J."/>
            <person name="Hansen M.A."/>
            <person name="Xu Z."/>
            <person name="Tabak M.A."/>
            <person name="Sorensen S.J."/>
            <person name="Hansen L.H."/>
        </authorList>
    </citation>
    <scope>NUCLEOTIDE SEQUENCE</scope>
    <source>
        <strain evidence="2">RGFK0837</strain>
    </source>
</reference>
<evidence type="ECO:0000256" key="1">
    <source>
        <dbReference type="SAM" id="Phobius"/>
    </source>
</evidence>